<comment type="caution">
    <text evidence="3">The sequence shown here is derived from an EMBL/GenBank/DDBJ whole genome shotgun (WGS) entry which is preliminary data.</text>
</comment>
<dbReference type="InterPro" id="IPR052895">
    <property type="entry name" value="HetReg/Transcr_Mod"/>
</dbReference>
<dbReference type="AlphaFoldDB" id="A0AA39WQD9"/>
<evidence type="ECO:0000256" key="2">
    <source>
        <dbReference type="SAM" id="MobiDB-lite"/>
    </source>
</evidence>
<proteinExistence type="predicted"/>
<dbReference type="PANTHER" id="PTHR24148:SF64">
    <property type="entry name" value="HETEROKARYON INCOMPATIBILITY DOMAIN-CONTAINING PROTEIN"/>
    <property type="match status" value="1"/>
</dbReference>
<feature type="region of interest" description="Disordered" evidence="2">
    <location>
        <begin position="676"/>
        <end position="703"/>
    </location>
</feature>
<dbReference type="Pfam" id="PF26639">
    <property type="entry name" value="Het-6_barrel"/>
    <property type="match status" value="1"/>
</dbReference>
<dbReference type="Proteomes" id="UP001175000">
    <property type="component" value="Unassembled WGS sequence"/>
</dbReference>
<evidence type="ECO:0000256" key="1">
    <source>
        <dbReference type="SAM" id="Coils"/>
    </source>
</evidence>
<name>A0AA39WQD9_9PEZI</name>
<accession>A0AA39WQD9</accession>
<sequence length="710" mass="80146">MAGAERSGVTPDYTLSKSRVFQIAITDMITGMELLDPITGEFSTKYTAELPSWASDWSTTYEPVDRVRLENIQHYRASSNCQVRTLRECGDGTFNEATQADDATCLRDHGHGLISVLGRDVDTVVAIGDPKFPDAHVFSVIASWTQLVSRCFRRKDGGRDVYHDTGDSLDEAFRRTICGDLLWDGTTTTGLTSDGFRRIKATDNDDIKAWVQTASSNLSWGTEGDGACGVMASSSVSGTYSHESRQPTDWSPSTDRVSISVRVATSRRRFFTTSSGFMGLGPIGTSVGDRVYVLFGGKTPFILRRVESGERVGLHHNIKDIAAAYRADCKVIGDCYVHGIMDGEKMPYDPTASIDFAFHRALWDAEIFTWWHAEETEAADKNLALAGELDEAARDWADIMRTWGARISVDSMSTLMAEALALSQYLEKPESWSKSTVHSIKRVEEVVNEIKAFLPAEMSQVKTISLGSDDHKQWVKSIHGSQSSETELRREKRILEARSRLQGIEVQLLNAEEQLRAANRAWDEIIYRCRGLIYPMSNTEVQEAQNRRRELVLTWGLFTRERQKAAEELRLLHTYRAEPIVTSEYQLKIACYEWLGISGMADFLSTKKREALKTRWFRWFDEWMGGIEQWRSGTLAMIKRQPNFHDLETKLYEAEGRLLQAMDDMRLTEERVRRASSKIEKTNASQSLEAKGRNVQARSQPGSTDYVCLV</sequence>
<feature type="coiled-coil region" evidence="1">
    <location>
        <begin position="494"/>
        <end position="521"/>
    </location>
</feature>
<dbReference type="EMBL" id="JAULSU010000004">
    <property type="protein sequence ID" value="KAK0619676.1"/>
    <property type="molecule type" value="Genomic_DNA"/>
</dbReference>
<keyword evidence="4" id="KW-1185">Reference proteome</keyword>
<evidence type="ECO:0000313" key="4">
    <source>
        <dbReference type="Proteomes" id="UP001175000"/>
    </source>
</evidence>
<dbReference type="PANTHER" id="PTHR24148">
    <property type="entry name" value="ANKYRIN REPEAT DOMAIN-CONTAINING PROTEIN 39 HOMOLOG-RELATED"/>
    <property type="match status" value="1"/>
</dbReference>
<evidence type="ECO:0000313" key="3">
    <source>
        <dbReference type="EMBL" id="KAK0619676.1"/>
    </source>
</evidence>
<protein>
    <submittedName>
        <fullName evidence="3">Uncharacterized protein</fullName>
    </submittedName>
</protein>
<gene>
    <name evidence="3" type="ORF">B0T14DRAFT_519668</name>
</gene>
<keyword evidence="1" id="KW-0175">Coiled coil</keyword>
<organism evidence="3 4">
    <name type="scientific">Immersiella caudata</name>
    <dbReference type="NCBI Taxonomy" id="314043"/>
    <lineage>
        <taxon>Eukaryota</taxon>
        <taxon>Fungi</taxon>
        <taxon>Dikarya</taxon>
        <taxon>Ascomycota</taxon>
        <taxon>Pezizomycotina</taxon>
        <taxon>Sordariomycetes</taxon>
        <taxon>Sordariomycetidae</taxon>
        <taxon>Sordariales</taxon>
        <taxon>Lasiosphaeriaceae</taxon>
        <taxon>Immersiella</taxon>
    </lineage>
</organism>
<reference evidence="3" key="1">
    <citation type="submission" date="2023-06" db="EMBL/GenBank/DDBJ databases">
        <title>Genome-scale phylogeny and comparative genomics of the fungal order Sordariales.</title>
        <authorList>
            <consortium name="Lawrence Berkeley National Laboratory"/>
            <person name="Hensen N."/>
            <person name="Bonometti L."/>
            <person name="Westerberg I."/>
            <person name="Brannstrom I.O."/>
            <person name="Guillou S."/>
            <person name="Cros-Aarteil S."/>
            <person name="Calhoun S."/>
            <person name="Haridas S."/>
            <person name="Kuo A."/>
            <person name="Mondo S."/>
            <person name="Pangilinan J."/>
            <person name="Riley R."/>
            <person name="Labutti K."/>
            <person name="Andreopoulos B."/>
            <person name="Lipzen A."/>
            <person name="Chen C."/>
            <person name="Yanf M."/>
            <person name="Daum C."/>
            <person name="Ng V."/>
            <person name="Clum A."/>
            <person name="Steindorff A."/>
            <person name="Ohm R."/>
            <person name="Martin F."/>
            <person name="Silar P."/>
            <person name="Natvig D."/>
            <person name="Lalanne C."/>
            <person name="Gautier V."/>
            <person name="Ament-Velasquez S.L."/>
            <person name="Kruys A."/>
            <person name="Hutchinson M.I."/>
            <person name="Powell A.J."/>
            <person name="Barry K."/>
            <person name="Miller A.N."/>
            <person name="Grigoriev I.V."/>
            <person name="Debuchy R."/>
            <person name="Gladieux P."/>
            <person name="Thoren M.H."/>
            <person name="Johannesson H."/>
        </authorList>
    </citation>
    <scope>NUCLEOTIDE SEQUENCE</scope>
    <source>
        <strain evidence="3">CBS 606.72</strain>
    </source>
</reference>